<protein>
    <recommendedName>
        <fullName evidence="2">DUF7311 domain-containing protein</fullName>
    </recommendedName>
</protein>
<dbReference type="AlphaFoldDB" id="A0A1I6G679"/>
<dbReference type="EMBL" id="FOYS01000001">
    <property type="protein sequence ID" value="SFR37694.1"/>
    <property type="molecule type" value="Genomic_DNA"/>
</dbReference>
<accession>A0A1I6G679</accession>
<dbReference type="InterPro" id="IPR055735">
    <property type="entry name" value="DUF7311"/>
</dbReference>
<evidence type="ECO:0000313" key="4">
    <source>
        <dbReference type="Proteomes" id="UP000243250"/>
    </source>
</evidence>
<feature type="domain" description="DUF7311" evidence="2">
    <location>
        <begin position="1"/>
        <end position="150"/>
    </location>
</feature>
<dbReference type="STRING" id="555875.SAMN04488124_0932"/>
<dbReference type="Proteomes" id="UP000243250">
    <property type="component" value="Unassembled WGS sequence"/>
</dbReference>
<proteinExistence type="predicted"/>
<sequence length="158" mass="16018">MIRVVLAAVLTTAVLGASLPAVEDARADRASTAVDADVERLSAAGSSLAHGSDPTRDPATAPTRTETVTLPPPTWSSAELAYVAVGGSPNGPGNRSVVTYAVDDGPETSRRLSLPLPISTPDGPVVLRGRGDRTVSLSLLTSVDGPVLVVGRGNADGR</sequence>
<evidence type="ECO:0000259" key="2">
    <source>
        <dbReference type="Pfam" id="PF23993"/>
    </source>
</evidence>
<dbReference type="RefSeq" id="WP_089877160.1">
    <property type="nucleotide sequence ID" value="NZ_FOYS01000001.1"/>
</dbReference>
<name>A0A1I6G679_9EURY</name>
<evidence type="ECO:0000313" key="3">
    <source>
        <dbReference type="EMBL" id="SFR37694.1"/>
    </source>
</evidence>
<keyword evidence="4" id="KW-1185">Reference proteome</keyword>
<reference evidence="4" key="1">
    <citation type="submission" date="2016-10" db="EMBL/GenBank/DDBJ databases">
        <authorList>
            <person name="Varghese N."/>
            <person name="Submissions S."/>
        </authorList>
    </citation>
    <scope>NUCLEOTIDE SEQUENCE [LARGE SCALE GENOMIC DNA]</scope>
    <source>
        <strain evidence="4">CGMCC 1.8711</strain>
    </source>
</reference>
<evidence type="ECO:0000256" key="1">
    <source>
        <dbReference type="SAM" id="MobiDB-lite"/>
    </source>
</evidence>
<organism evidence="3 4">
    <name type="scientific">Halogeometricum limi</name>
    <dbReference type="NCBI Taxonomy" id="555875"/>
    <lineage>
        <taxon>Archaea</taxon>
        <taxon>Methanobacteriati</taxon>
        <taxon>Methanobacteriota</taxon>
        <taxon>Stenosarchaea group</taxon>
        <taxon>Halobacteria</taxon>
        <taxon>Halobacteriales</taxon>
        <taxon>Haloferacaceae</taxon>
        <taxon>Halogeometricum</taxon>
    </lineage>
</organism>
<gene>
    <name evidence="3" type="ORF">SAMN04488124_0932</name>
</gene>
<feature type="compositionally biased region" description="Low complexity" evidence="1">
    <location>
        <begin position="43"/>
        <end position="65"/>
    </location>
</feature>
<feature type="region of interest" description="Disordered" evidence="1">
    <location>
        <begin position="43"/>
        <end position="73"/>
    </location>
</feature>
<dbReference type="OrthoDB" id="305508at2157"/>
<dbReference type="Pfam" id="PF23993">
    <property type="entry name" value="DUF7311"/>
    <property type="match status" value="1"/>
</dbReference>